<comment type="caution">
    <text evidence="1">The sequence shown here is derived from an EMBL/GenBank/DDBJ whole genome shotgun (WGS) entry which is preliminary data.</text>
</comment>
<keyword evidence="2" id="KW-1185">Reference proteome</keyword>
<organism evidence="1 2">
    <name type="scientific">Hyphobacterium marinum</name>
    <dbReference type="NCBI Taxonomy" id="3116574"/>
    <lineage>
        <taxon>Bacteria</taxon>
        <taxon>Pseudomonadati</taxon>
        <taxon>Pseudomonadota</taxon>
        <taxon>Alphaproteobacteria</taxon>
        <taxon>Maricaulales</taxon>
        <taxon>Maricaulaceae</taxon>
        <taxon>Hyphobacterium</taxon>
    </lineage>
</organism>
<gene>
    <name evidence="1" type="ORF">V0U35_01535</name>
</gene>
<accession>A0ABU7LVY0</accession>
<name>A0ABU7LVY0_9PROT</name>
<dbReference type="EMBL" id="JAZDRO010000001">
    <property type="protein sequence ID" value="MEE2565345.1"/>
    <property type="molecule type" value="Genomic_DNA"/>
</dbReference>
<sequence>MKNFNFHDTVGALRPMIERAGFVEAPRQTPGHKKRPVYNDHADATRFTLGDREIALASEKGDIRIILVEADEDPDRIDLDCPKRSAGKAPSPVYTASTLRCLKRKLNRWL</sequence>
<evidence type="ECO:0000313" key="2">
    <source>
        <dbReference type="Proteomes" id="UP001310692"/>
    </source>
</evidence>
<dbReference type="RefSeq" id="WP_330194882.1">
    <property type="nucleotide sequence ID" value="NZ_JAZDRO010000001.1"/>
</dbReference>
<proteinExistence type="predicted"/>
<reference evidence="1 2" key="1">
    <citation type="submission" date="2024-01" db="EMBL/GenBank/DDBJ databases">
        <title>Hyphobacterium bacterium isolated from marine sediment.</title>
        <authorList>
            <person name="Zhao S."/>
        </authorList>
    </citation>
    <scope>NUCLEOTIDE SEQUENCE [LARGE SCALE GENOMIC DNA]</scope>
    <source>
        <strain evidence="1 2">Y60-23</strain>
    </source>
</reference>
<evidence type="ECO:0000313" key="1">
    <source>
        <dbReference type="EMBL" id="MEE2565345.1"/>
    </source>
</evidence>
<dbReference type="Proteomes" id="UP001310692">
    <property type="component" value="Unassembled WGS sequence"/>
</dbReference>
<protein>
    <submittedName>
        <fullName evidence="1">Uncharacterized protein</fullName>
    </submittedName>
</protein>